<dbReference type="GO" id="GO:0008408">
    <property type="term" value="F:3'-5' exonuclease activity"/>
    <property type="evidence" value="ECO:0007669"/>
    <property type="project" value="TreeGrafter"/>
</dbReference>
<dbReference type="InterPro" id="IPR057617">
    <property type="entry name" value="PML_C"/>
</dbReference>
<dbReference type="InterPro" id="IPR013520">
    <property type="entry name" value="Ribonucl_H"/>
</dbReference>
<keyword evidence="5" id="KW-1185">Reference proteome</keyword>
<dbReference type="Pfam" id="PF25244">
    <property type="entry name" value="PML_C"/>
    <property type="match status" value="1"/>
</dbReference>
<keyword evidence="2" id="KW-0378">Hydrolase</keyword>
<dbReference type="InterPro" id="IPR049012">
    <property type="entry name" value="Mutator_transp_dom"/>
</dbReference>
<sequence>MEPKAAVKLVTENVHFKACNVQLGIVISDNDSSSISAMRAAANYEIIKHADKNHTSKGVTNELYKIKKDHKELTADAIKYLQRCFAYCLSQNVGDAEKMSAAIKNIPHHCFNIHANCGTWCGYHENSESYQHSTIGSGFKDPHLFESLKCLFEVLASKTDRFVAGVSSNANESLNAVIASKAPKSRLYGTSSSGDYRVACAVNKKNDGEEYVTQLAKKLSLSLGVHTETYGHTKDKKAQKRYQRSSTKDFKKRRLALRQVRTQLRHKKEFSEGPETYQSDIGLLSNDLPAVIHVPEDVLSPIPVYFDLETGGFSRTADILQIAAKHGAATFSVYIKPVKKIDVKASQVTGLKIVAGQLQFHDNIVQSVSLSEAMQQFYTFLSTFKRKCILVAHNCKFDAPRILIAIEKTYLVEHFKAVVEGFCDTLPVIKNCTKLKGKGENKLEFLANKLGIPNNNAHNAINDVLILEQVIIKLDISNQKIIESAVSWDKVVARKLYNERLPQTLKELSSLCTCTSISMRKKLAAANISYDLMLETFRKHKFIGLLNLLGEDENGNVRVTKQRSIIKKIATYLESKL</sequence>
<dbReference type="Pfam" id="PF20700">
    <property type="entry name" value="Mutator"/>
    <property type="match status" value="1"/>
</dbReference>
<evidence type="ECO:0000256" key="2">
    <source>
        <dbReference type="ARBA" id="ARBA00022801"/>
    </source>
</evidence>
<protein>
    <submittedName>
        <fullName evidence="6">Uncharacterized protein LOC113464012</fullName>
    </submittedName>
</protein>
<name>A0AAJ7W8T0_9HYME</name>
<feature type="domain" description="Exonuclease" evidence="4">
    <location>
        <begin position="302"/>
        <end position="480"/>
    </location>
</feature>
<dbReference type="InterPro" id="IPR036397">
    <property type="entry name" value="RNaseH_sf"/>
</dbReference>
<evidence type="ECO:0000256" key="1">
    <source>
        <dbReference type="ARBA" id="ARBA00022722"/>
    </source>
</evidence>
<dbReference type="PANTHER" id="PTHR30231">
    <property type="entry name" value="DNA POLYMERASE III SUBUNIT EPSILON"/>
    <property type="match status" value="1"/>
</dbReference>
<organism evidence="5 6">
    <name type="scientific">Ceratina calcarata</name>
    <dbReference type="NCBI Taxonomy" id="156304"/>
    <lineage>
        <taxon>Eukaryota</taxon>
        <taxon>Metazoa</taxon>
        <taxon>Ecdysozoa</taxon>
        <taxon>Arthropoda</taxon>
        <taxon>Hexapoda</taxon>
        <taxon>Insecta</taxon>
        <taxon>Pterygota</taxon>
        <taxon>Neoptera</taxon>
        <taxon>Endopterygota</taxon>
        <taxon>Hymenoptera</taxon>
        <taxon>Apocrita</taxon>
        <taxon>Aculeata</taxon>
        <taxon>Apoidea</taxon>
        <taxon>Anthophila</taxon>
        <taxon>Apidae</taxon>
        <taxon>Ceratina</taxon>
        <taxon>Zadontomerus</taxon>
    </lineage>
</organism>
<dbReference type="CDD" id="cd06127">
    <property type="entry name" value="DEDDh"/>
    <property type="match status" value="1"/>
</dbReference>
<keyword evidence="3" id="KW-0269">Exonuclease</keyword>
<evidence type="ECO:0000256" key="3">
    <source>
        <dbReference type="ARBA" id="ARBA00022839"/>
    </source>
</evidence>
<dbReference type="InterPro" id="IPR012337">
    <property type="entry name" value="RNaseH-like_sf"/>
</dbReference>
<dbReference type="SUPFAM" id="SSF53098">
    <property type="entry name" value="Ribonuclease H-like"/>
    <property type="match status" value="1"/>
</dbReference>
<dbReference type="GO" id="GO:0003676">
    <property type="term" value="F:nucleic acid binding"/>
    <property type="evidence" value="ECO:0007669"/>
    <property type="project" value="InterPro"/>
</dbReference>
<dbReference type="SMART" id="SM00479">
    <property type="entry name" value="EXOIII"/>
    <property type="match status" value="1"/>
</dbReference>
<dbReference type="InterPro" id="IPR054362">
    <property type="entry name" value="Exu_RNase_H-like"/>
</dbReference>
<dbReference type="Gene3D" id="3.30.420.10">
    <property type="entry name" value="Ribonuclease H-like superfamily/Ribonuclease H"/>
    <property type="match status" value="1"/>
</dbReference>
<dbReference type="AlphaFoldDB" id="A0AAJ7W8T0"/>
<dbReference type="RefSeq" id="XP_026667340.1">
    <property type="nucleotide sequence ID" value="XM_026811539.1"/>
</dbReference>
<dbReference type="Pfam" id="PF22123">
    <property type="entry name" value="Exu_RNase_H_like"/>
    <property type="match status" value="1"/>
</dbReference>
<dbReference type="PANTHER" id="PTHR30231:SF4">
    <property type="entry name" value="PROTEIN NEN2"/>
    <property type="match status" value="1"/>
</dbReference>
<dbReference type="GeneID" id="113464012"/>
<dbReference type="KEGG" id="ccal:113464012"/>
<evidence type="ECO:0000313" key="5">
    <source>
        <dbReference type="Proteomes" id="UP000694925"/>
    </source>
</evidence>
<gene>
    <name evidence="6" type="primary">LOC113464012</name>
</gene>
<reference evidence="6" key="1">
    <citation type="submission" date="2025-08" db="UniProtKB">
        <authorList>
            <consortium name="RefSeq"/>
        </authorList>
    </citation>
    <scope>IDENTIFICATION</scope>
    <source>
        <tissue evidence="6">Whole body</tissue>
    </source>
</reference>
<keyword evidence="1" id="KW-0540">Nuclease</keyword>
<dbReference type="Proteomes" id="UP000694925">
    <property type="component" value="Unplaced"/>
</dbReference>
<proteinExistence type="predicted"/>
<evidence type="ECO:0000259" key="4">
    <source>
        <dbReference type="SMART" id="SM00479"/>
    </source>
</evidence>
<accession>A0AAJ7W8T0</accession>
<evidence type="ECO:0000313" key="6">
    <source>
        <dbReference type="RefSeq" id="XP_026667340.1"/>
    </source>
</evidence>